<keyword evidence="1" id="KW-1133">Transmembrane helix</keyword>
<comment type="caution">
    <text evidence="2">The sequence shown here is derived from an EMBL/GenBank/DDBJ whole genome shotgun (WGS) entry which is preliminary data.</text>
</comment>
<evidence type="ECO:0000313" key="3">
    <source>
        <dbReference type="Proteomes" id="UP001595279"/>
    </source>
</evidence>
<keyword evidence="1" id="KW-0472">Membrane</keyword>
<feature type="transmembrane region" description="Helical" evidence="1">
    <location>
        <begin position="78"/>
        <end position="100"/>
    </location>
</feature>
<dbReference type="Pfam" id="PF19700">
    <property type="entry name" value="DUF6198"/>
    <property type="match status" value="1"/>
</dbReference>
<dbReference type="RefSeq" id="WP_390274091.1">
    <property type="nucleotide sequence ID" value="NZ_JBHRSA010000053.1"/>
</dbReference>
<keyword evidence="3" id="KW-1185">Reference proteome</keyword>
<organism evidence="2 3">
    <name type="scientific">Virgibacillus xinjiangensis</name>
    <dbReference type="NCBI Taxonomy" id="393090"/>
    <lineage>
        <taxon>Bacteria</taxon>
        <taxon>Bacillati</taxon>
        <taxon>Bacillota</taxon>
        <taxon>Bacilli</taxon>
        <taxon>Bacillales</taxon>
        <taxon>Bacillaceae</taxon>
        <taxon>Virgibacillus</taxon>
    </lineage>
</organism>
<dbReference type="Proteomes" id="UP001595279">
    <property type="component" value="Unassembled WGS sequence"/>
</dbReference>
<feature type="transmembrane region" description="Helical" evidence="1">
    <location>
        <begin position="53"/>
        <end position="71"/>
    </location>
</feature>
<sequence length="219" mass="24225">MFELVHMLRWSVYLIGIMIFSLGISITINMQHLGIHPWDVLNVAFYDKVGLSVGSWAIIISFVLIVISWILDKSYIKLGTFLNAVLVGAFVDLYLWLGFLPTASSTWMDILVIITGIVVMGIGGGFYNAAGVGSGPRDGFMLSISDKTGASIGKVRIITETTVLVLGLFLGGPVFIFTFIFTFIQSPLFQYTYLHMGRMVDRMDESFRKKTVADTSKIG</sequence>
<feature type="transmembrane region" description="Helical" evidence="1">
    <location>
        <begin position="106"/>
        <end position="127"/>
    </location>
</feature>
<evidence type="ECO:0000313" key="2">
    <source>
        <dbReference type="EMBL" id="MFC3041473.1"/>
    </source>
</evidence>
<accession>A0ABV7CZ07</accession>
<feature type="transmembrane region" description="Helical" evidence="1">
    <location>
        <begin position="163"/>
        <end position="184"/>
    </location>
</feature>
<keyword evidence="1" id="KW-0812">Transmembrane</keyword>
<dbReference type="PANTHER" id="PTHR40078:SF1">
    <property type="entry name" value="INTEGRAL MEMBRANE PROTEIN"/>
    <property type="match status" value="1"/>
</dbReference>
<protein>
    <submittedName>
        <fullName evidence="2">YitT family protein</fullName>
    </submittedName>
</protein>
<evidence type="ECO:0000256" key="1">
    <source>
        <dbReference type="SAM" id="Phobius"/>
    </source>
</evidence>
<dbReference type="InterPro" id="IPR038750">
    <property type="entry name" value="YczE/YyaS-like"/>
</dbReference>
<dbReference type="PANTHER" id="PTHR40078">
    <property type="entry name" value="INTEGRAL MEMBRANE PROTEIN-RELATED"/>
    <property type="match status" value="1"/>
</dbReference>
<feature type="transmembrane region" description="Helical" evidence="1">
    <location>
        <begin position="12"/>
        <end position="33"/>
    </location>
</feature>
<dbReference type="EMBL" id="JBHRSA010000053">
    <property type="protein sequence ID" value="MFC3041473.1"/>
    <property type="molecule type" value="Genomic_DNA"/>
</dbReference>
<proteinExistence type="predicted"/>
<name>A0ABV7CZ07_9BACI</name>
<gene>
    <name evidence="2" type="ORF">ACFOGI_14590</name>
</gene>
<reference evidence="3" key="1">
    <citation type="journal article" date="2019" name="Int. J. Syst. Evol. Microbiol.">
        <title>The Global Catalogue of Microorganisms (GCM) 10K type strain sequencing project: providing services to taxonomists for standard genome sequencing and annotation.</title>
        <authorList>
            <consortium name="The Broad Institute Genomics Platform"/>
            <consortium name="The Broad Institute Genome Sequencing Center for Infectious Disease"/>
            <person name="Wu L."/>
            <person name="Ma J."/>
        </authorList>
    </citation>
    <scope>NUCLEOTIDE SEQUENCE [LARGE SCALE GENOMIC DNA]</scope>
    <source>
        <strain evidence="3">KCTC 13128</strain>
    </source>
</reference>